<dbReference type="PANTHER" id="PTHR11614">
    <property type="entry name" value="PHOSPHOLIPASE-RELATED"/>
    <property type="match status" value="1"/>
</dbReference>
<dbReference type="OrthoDB" id="2498029at2759"/>
<dbReference type="AlphaFoldDB" id="A0A835WS54"/>
<dbReference type="Pfam" id="PF12146">
    <property type="entry name" value="Hydrolase_4"/>
    <property type="match status" value="1"/>
</dbReference>
<accession>A0A835WS54</accession>
<feature type="compositionally biased region" description="Low complexity" evidence="1">
    <location>
        <begin position="418"/>
        <end position="436"/>
    </location>
</feature>
<feature type="compositionally biased region" description="Low complexity" evidence="1">
    <location>
        <begin position="461"/>
        <end position="477"/>
    </location>
</feature>
<dbReference type="SUPFAM" id="SSF53474">
    <property type="entry name" value="alpha/beta-Hydrolases"/>
    <property type="match status" value="1"/>
</dbReference>
<protein>
    <recommendedName>
        <fullName evidence="2">Serine aminopeptidase S33 domain-containing protein</fullName>
    </recommendedName>
</protein>
<organism evidence="3 4">
    <name type="scientific">Chlamydomonas schloesseri</name>
    <dbReference type="NCBI Taxonomy" id="2026947"/>
    <lineage>
        <taxon>Eukaryota</taxon>
        <taxon>Viridiplantae</taxon>
        <taxon>Chlorophyta</taxon>
        <taxon>core chlorophytes</taxon>
        <taxon>Chlorophyceae</taxon>
        <taxon>CS clade</taxon>
        <taxon>Chlamydomonadales</taxon>
        <taxon>Chlamydomonadaceae</taxon>
        <taxon>Chlamydomonas</taxon>
    </lineage>
</organism>
<reference evidence="3" key="1">
    <citation type="journal article" date="2020" name="bioRxiv">
        <title>Comparative genomics of Chlamydomonas.</title>
        <authorList>
            <person name="Craig R.J."/>
            <person name="Hasan A.R."/>
            <person name="Ness R.W."/>
            <person name="Keightley P.D."/>
        </authorList>
    </citation>
    <scope>NUCLEOTIDE SEQUENCE</scope>
    <source>
        <strain evidence="3">CCAP 11/173</strain>
    </source>
</reference>
<evidence type="ECO:0000313" key="4">
    <source>
        <dbReference type="Proteomes" id="UP000613740"/>
    </source>
</evidence>
<evidence type="ECO:0000313" key="3">
    <source>
        <dbReference type="EMBL" id="KAG2453179.1"/>
    </source>
</evidence>
<dbReference type="EMBL" id="JAEHOD010000004">
    <property type="protein sequence ID" value="KAG2453179.1"/>
    <property type="molecule type" value="Genomic_DNA"/>
</dbReference>
<keyword evidence="4" id="KW-1185">Reference proteome</keyword>
<dbReference type="InterPro" id="IPR051044">
    <property type="entry name" value="MAG_DAG_Lipase"/>
</dbReference>
<comment type="caution">
    <text evidence="3">The sequence shown here is derived from an EMBL/GenBank/DDBJ whole genome shotgun (WGS) entry which is preliminary data.</text>
</comment>
<feature type="compositionally biased region" description="Low complexity" evidence="1">
    <location>
        <begin position="621"/>
        <end position="644"/>
    </location>
</feature>
<dbReference type="InterPro" id="IPR029058">
    <property type="entry name" value="AB_hydrolase_fold"/>
</dbReference>
<dbReference type="Gene3D" id="3.40.50.1820">
    <property type="entry name" value="alpha/beta hydrolase"/>
    <property type="match status" value="2"/>
</dbReference>
<feature type="domain" description="Serine aminopeptidase S33" evidence="2">
    <location>
        <begin position="92"/>
        <end position="256"/>
    </location>
</feature>
<dbReference type="Proteomes" id="UP000613740">
    <property type="component" value="Unassembled WGS sequence"/>
</dbReference>
<feature type="compositionally biased region" description="Basic residues" evidence="1">
    <location>
        <begin position="302"/>
        <end position="313"/>
    </location>
</feature>
<feature type="compositionally biased region" description="Low complexity" evidence="1">
    <location>
        <begin position="529"/>
        <end position="560"/>
    </location>
</feature>
<feature type="compositionally biased region" description="Gly residues" evidence="1">
    <location>
        <begin position="272"/>
        <end position="281"/>
    </location>
</feature>
<name>A0A835WS54_9CHLO</name>
<sequence>MACFCGGSAANQVVPDPIPDFDDTRLYLGQHGYTRRIRNAKGLDLYAYFWPCDPSVPLKGVVQLAHGNATYICFDYLKFVAQGKPNIYAGSWVEAMNKAGFAVAGIDHQGFGRSKGVRSYVDRFQDHVDNLMLLSDHLATNERAAYPVDRLPHFLVAHSMGGLAATLACVQRPGRYAGLVLIAPMLSLAHRLKETGNLRYALKVLAAVAPKLEVGDSSTVRHVPWIYDAWDADPYVYDGRMRARNVEEFFKATERLNYAPGLGEEQEEEVAAGGGGAPGGKEGLEKGADGAEGGGEEGNGPGKKRKKGRRRTAKVAPGPDGSPPDLGMMSRVGVPLLIFQSERDTHVEPDGARRLIARASTHDKTLRMLTKQWHVLSKEEGWEELCLETVEWLAARADGRGPAAPPPEAMGGSGGYSTGQQQPPSTYMPQPYQQQSPPQPAGVEAAEPHAPPMPASSYHHQPQPSAASASGPASGQSESYTGSGGNEAAPHHAGYGGTAATGPMGEPLGPGQHPRYSNERLGADGGESRPGSAAAAPAAPAARGSRDAGAAEEGASGRPSGLPPRPGSGTGPGSGGGAALPLPPMPAGGGNRSIGGLAPLAPIQQRRSLGQPPPELASAPGGAAAVYTGSSAAAAPGSAASSLPPLRPMTARSRLPPI</sequence>
<feature type="region of interest" description="Disordered" evidence="1">
    <location>
        <begin position="260"/>
        <end position="328"/>
    </location>
</feature>
<feature type="compositionally biased region" description="Gly residues" evidence="1">
    <location>
        <begin position="290"/>
        <end position="301"/>
    </location>
</feature>
<dbReference type="InterPro" id="IPR022742">
    <property type="entry name" value="Hydrolase_4"/>
</dbReference>
<proteinExistence type="predicted"/>
<feature type="region of interest" description="Disordered" evidence="1">
    <location>
        <begin position="398"/>
        <end position="658"/>
    </location>
</feature>
<evidence type="ECO:0000256" key="1">
    <source>
        <dbReference type="SAM" id="MobiDB-lite"/>
    </source>
</evidence>
<feature type="compositionally biased region" description="Gly residues" evidence="1">
    <location>
        <begin position="568"/>
        <end position="578"/>
    </location>
</feature>
<gene>
    <name evidence="3" type="ORF">HYH02_002503</name>
</gene>
<evidence type="ECO:0000259" key="2">
    <source>
        <dbReference type="Pfam" id="PF12146"/>
    </source>
</evidence>